<dbReference type="Gene3D" id="1.10.45.10">
    <property type="entry name" value="Vanillyl-alcohol Oxidase, Chain A, domain 4"/>
    <property type="match status" value="1"/>
</dbReference>
<gene>
    <name evidence="13" type="ORF">BCR15_12410</name>
</gene>
<dbReference type="PROSITE" id="PS51379">
    <property type="entry name" value="4FE4S_FER_2"/>
    <property type="match status" value="1"/>
</dbReference>
<keyword evidence="14" id="KW-1185">Reference proteome</keyword>
<sequence>MSSTLGDVTVDDRAITRLAMSHDASPFLLTPSGVATPSSVDEVASLMVEAARTRRRITFRGGGTSLCGQSISSDLLVDVRRHFRDIEVLDDGARVRAGAGATLRAVNTRLARYGRRLGPDPTSDVACTIGGIVANNSSGMLSGVEQNSYQTLESMVFVLPSGRVVDTADPSADITLRLEETPLVGGLHMLRRRLRTNPAAIADINRLYSVKNTMGYGLNALLEFHRPVDIIRHLLIGSEGTLGFVAEATFRTVPLARHSAAALALFPSLDDATAAVPSLIEHGFEAIELMDAASLRVARAQPDAPTILREAPLTTEAALLVELHEVNAVTLAERLEAAGAELRSIPALARVELTTEVRERNALVELRRGLYALVAGARASGSTTLLEDVCVPPEHFAAACRDLVTLLDNSGYPEAPMFAHARDGNIHILLSERFDDPVGLLRYRKFTRKLVRLTLRHHGVLKAEHGTGRAMAPFLREQYGDELYEVMREIKHLFDPHGVLNPGVIISDDPDAHLKHLKLMPTIEPEVDACIECGFCEPVCPSRDLTLTPRQRIVLQRELSARRDDAELVAQVEADYDYAVLETCAVDGMCEVACPLGINTGDLVRRQRQERAGGVETAAWNRAAKAWGLATRMGSAALTMAKSSVPLATVATRLGRRTLGAEAVPGYDATLPPGSGLRRRPRRRNRSRPAVAAYFPSCLQSMFGPSGQGVFAAFNELCNRAQVPVALLDAEDLCCGSPWRAKGLTEGYQTMQAKVREVLGRREDTTVVVDAASCTAGLTTMTDGWGPEVLDVVTFAARELVPRLEVRRSLPSLVLHPTCASTRLDVNDDLLAIAHFIADEVTVPPSWACCGFAGDRGLLHPELTEAATRDEAAEVRTGFFAYASLNRTCEIAMSRATGRTYVHILELLAEATR</sequence>
<dbReference type="InterPro" id="IPR016169">
    <property type="entry name" value="FAD-bd_PCMH_sub2"/>
</dbReference>
<dbReference type="GO" id="GO:0051536">
    <property type="term" value="F:iron-sulfur cluster binding"/>
    <property type="evidence" value="ECO:0007669"/>
    <property type="project" value="UniProtKB-KW"/>
</dbReference>
<evidence type="ECO:0000259" key="11">
    <source>
        <dbReference type="PROSITE" id="PS51379"/>
    </source>
</evidence>
<dbReference type="InterPro" id="IPR016166">
    <property type="entry name" value="FAD-bd_PCMH"/>
</dbReference>
<evidence type="ECO:0000256" key="1">
    <source>
        <dbReference type="ARBA" id="ARBA00001974"/>
    </source>
</evidence>
<dbReference type="Gene3D" id="3.30.465.10">
    <property type="match status" value="1"/>
</dbReference>
<feature type="domain" description="FAD-binding PCMH-type" evidence="12">
    <location>
        <begin position="27"/>
        <end position="255"/>
    </location>
</feature>
<dbReference type="InterPro" id="IPR004017">
    <property type="entry name" value="Cys_rich_dom"/>
</dbReference>
<dbReference type="Pfam" id="PF01565">
    <property type="entry name" value="FAD_binding_4"/>
    <property type="match status" value="1"/>
</dbReference>
<comment type="cofactor">
    <cofactor evidence="1">
        <name>FAD</name>
        <dbReference type="ChEBI" id="CHEBI:57692"/>
    </cofactor>
</comment>
<dbReference type="SUPFAM" id="SSF55103">
    <property type="entry name" value="FAD-linked oxidases, C-terminal domain"/>
    <property type="match status" value="1"/>
</dbReference>
<dbReference type="SUPFAM" id="SSF56176">
    <property type="entry name" value="FAD-binding/transporter-associated domain-like"/>
    <property type="match status" value="1"/>
</dbReference>
<organism evidence="13 14">
    <name type="scientific">Tessaracoccus lapidicaptus</name>
    <dbReference type="NCBI Taxonomy" id="1427523"/>
    <lineage>
        <taxon>Bacteria</taxon>
        <taxon>Bacillati</taxon>
        <taxon>Actinomycetota</taxon>
        <taxon>Actinomycetes</taxon>
        <taxon>Propionibacteriales</taxon>
        <taxon>Propionibacteriaceae</taxon>
        <taxon>Tessaracoccus</taxon>
    </lineage>
</organism>
<evidence type="ECO:0000256" key="2">
    <source>
        <dbReference type="ARBA" id="ARBA00008000"/>
    </source>
</evidence>
<evidence type="ECO:0000256" key="4">
    <source>
        <dbReference type="ARBA" id="ARBA00022723"/>
    </source>
</evidence>
<evidence type="ECO:0000256" key="3">
    <source>
        <dbReference type="ARBA" id="ARBA00022630"/>
    </source>
</evidence>
<evidence type="ECO:0000256" key="10">
    <source>
        <dbReference type="ARBA" id="ARBA00038897"/>
    </source>
</evidence>
<feature type="domain" description="4Fe-4S ferredoxin-type" evidence="11">
    <location>
        <begin position="519"/>
        <end position="550"/>
    </location>
</feature>
<evidence type="ECO:0000256" key="6">
    <source>
        <dbReference type="ARBA" id="ARBA00022946"/>
    </source>
</evidence>
<dbReference type="PANTHER" id="PTHR11748:SF111">
    <property type="entry name" value="D-LACTATE DEHYDROGENASE, MITOCHONDRIAL-RELATED"/>
    <property type="match status" value="1"/>
</dbReference>
<keyword evidence="3" id="KW-0285">Flavoprotein</keyword>
<dbReference type="GO" id="GO:0046872">
    <property type="term" value="F:metal ion binding"/>
    <property type="evidence" value="ECO:0007669"/>
    <property type="project" value="UniProtKB-KW"/>
</dbReference>
<keyword evidence="7" id="KW-0560">Oxidoreductase</keyword>
<evidence type="ECO:0000256" key="7">
    <source>
        <dbReference type="ARBA" id="ARBA00023002"/>
    </source>
</evidence>
<keyword evidence="8" id="KW-0408">Iron</keyword>
<evidence type="ECO:0000259" key="12">
    <source>
        <dbReference type="PROSITE" id="PS51387"/>
    </source>
</evidence>
<dbReference type="Pfam" id="PF02754">
    <property type="entry name" value="CCG"/>
    <property type="match status" value="1"/>
</dbReference>
<dbReference type="SUPFAM" id="SSF46548">
    <property type="entry name" value="alpha-helical ferredoxin"/>
    <property type="match status" value="1"/>
</dbReference>
<comment type="caution">
    <text evidence="13">The sequence shown here is derived from an EMBL/GenBank/DDBJ whole genome shotgun (WGS) entry which is preliminary data.</text>
</comment>
<dbReference type="GO" id="GO:1903457">
    <property type="term" value="P:lactate catabolic process"/>
    <property type="evidence" value="ECO:0007669"/>
    <property type="project" value="TreeGrafter"/>
</dbReference>
<protein>
    <recommendedName>
        <fullName evidence="10">D-lactate dehydrogenase (cytochrome)</fullName>
        <ecNumber evidence="10">1.1.2.4</ecNumber>
    </recommendedName>
</protein>
<dbReference type="Gene3D" id="1.10.1060.10">
    <property type="entry name" value="Alpha-helical ferredoxin"/>
    <property type="match status" value="1"/>
</dbReference>
<dbReference type="InterPro" id="IPR006094">
    <property type="entry name" value="Oxid_FAD_bind_N"/>
</dbReference>
<dbReference type="EMBL" id="MBQD01000003">
    <property type="protein sequence ID" value="OCL37053.1"/>
    <property type="molecule type" value="Genomic_DNA"/>
</dbReference>
<dbReference type="RefSeq" id="WP_068749779.1">
    <property type="nucleotide sequence ID" value="NZ_MBQD01000003.1"/>
</dbReference>
<dbReference type="GO" id="GO:0008720">
    <property type="term" value="F:D-lactate dehydrogenase (NAD+) activity"/>
    <property type="evidence" value="ECO:0007669"/>
    <property type="project" value="TreeGrafter"/>
</dbReference>
<dbReference type="InterPro" id="IPR016164">
    <property type="entry name" value="FAD-linked_Oxase-like_C"/>
</dbReference>
<evidence type="ECO:0000313" key="13">
    <source>
        <dbReference type="EMBL" id="OCL37053.1"/>
    </source>
</evidence>
<dbReference type="InterPro" id="IPR016171">
    <property type="entry name" value="Vanillyl_alc_oxidase_C-sub2"/>
</dbReference>
<dbReference type="InterPro" id="IPR036318">
    <property type="entry name" value="FAD-bd_PCMH-like_sf"/>
</dbReference>
<dbReference type="InterPro" id="IPR009051">
    <property type="entry name" value="Helical_ferredxn"/>
</dbReference>
<name>A0A1C0ARZ6_9ACTN</name>
<evidence type="ECO:0000256" key="9">
    <source>
        <dbReference type="ARBA" id="ARBA00023014"/>
    </source>
</evidence>
<evidence type="ECO:0000256" key="8">
    <source>
        <dbReference type="ARBA" id="ARBA00023004"/>
    </source>
</evidence>
<dbReference type="AlphaFoldDB" id="A0A1C0ARZ6"/>
<keyword evidence="4" id="KW-0479">Metal-binding</keyword>
<dbReference type="InterPro" id="IPR017900">
    <property type="entry name" value="4Fe4S_Fe_S_CS"/>
</dbReference>
<dbReference type="PROSITE" id="PS00198">
    <property type="entry name" value="4FE4S_FER_1"/>
    <property type="match status" value="1"/>
</dbReference>
<proteinExistence type="inferred from homology"/>
<dbReference type="EC" id="1.1.2.4" evidence="10"/>
<dbReference type="InterPro" id="IPR004113">
    <property type="entry name" value="FAD-bd_oxidored_4_C"/>
</dbReference>
<accession>A0A1C0ARZ6</accession>
<keyword evidence="6" id="KW-0809">Transit peptide</keyword>
<keyword evidence="5" id="KW-0274">FAD</keyword>
<dbReference type="PANTHER" id="PTHR11748">
    <property type="entry name" value="D-LACTATE DEHYDROGENASE"/>
    <property type="match status" value="1"/>
</dbReference>
<evidence type="ECO:0000313" key="14">
    <source>
        <dbReference type="Proteomes" id="UP000093501"/>
    </source>
</evidence>
<keyword evidence="9" id="KW-0411">Iron-sulfur</keyword>
<dbReference type="Gene3D" id="3.30.70.2740">
    <property type="match status" value="1"/>
</dbReference>
<dbReference type="Proteomes" id="UP000093501">
    <property type="component" value="Unassembled WGS sequence"/>
</dbReference>
<dbReference type="Pfam" id="PF13183">
    <property type="entry name" value="Fer4_8"/>
    <property type="match status" value="1"/>
</dbReference>
<dbReference type="GO" id="GO:0071949">
    <property type="term" value="F:FAD binding"/>
    <property type="evidence" value="ECO:0007669"/>
    <property type="project" value="InterPro"/>
</dbReference>
<dbReference type="PROSITE" id="PS51387">
    <property type="entry name" value="FAD_PCMH"/>
    <property type="match status" value="1"/>
</dbReference>
<dbReference type="GO" id="GO:0004458">
    <property type="term" value="F:D-lactate dehydrogenase (cytochrome) activity"/>
    <property type="evidence" value="ECO:0007669"/>
    <property type="project" value="UniProtKB-EC"/>
</dbReference>
<evidence type="ECO:0000256" key="5">
    <source>
        <dbReference type="ARBA" id="ARBA00022827"/>
    </source>
</evidence>
<dbReference type="FunFam" id="1.10.45.10:FF:000001">
    <property type="entry name" value="D-lactate dehydrogenase mitochondrial"/>
    <property type="match status" value="1"/>
</dbReference>
<comment type="similarity">
    <text evidence="2">Belongs to the FAD-binding oxidoreductase/transferase type 4 family.</text>
</comment>
<reference evidence="14" key="1">
    <citation type="submission" date="2016-07" db="EMBL/GenBank/DDBJ databases">
        <authorList>
            <person name="Florea S."/>
            <person name="Webb J.S."/>
            <person name="Jaromczyk J."/>
            <person name="Schardl C.L."/>
        </authorList>
    </citation>
    <scope>NUCLEOTIDE SEQUENCE [LARGE SCALE GENOMIC DNA]</scope>
    <source>
        <strain evidence="14">IPBSL-7</strain>
    </source>
</reference>
<dbReference type="InterPro" id="IPR017896">
    <property type="entry name" value="4Fe4S_Fe-S-bd"/>
</dbReference>
<dbReference type="Pfam" id="PF02913">
    <property type="entry name" value="FAD-oxidase_C"/>
    <property type="match status" value="1"/>
</dbReference>